<dbReference type="EMBL" id="QUQM01000003">
    <property type="protein sequence ID" value="KAA8649313.1"/>
    <property type="molecule type" value="Genomic_DNA"/>
</dbReference>
<evidence type="ECO:0000313" key="11">
    <source>
        <dbReference type="EMBL" id="KAA8649313.1"/>
    </source>
</evidence>
<evidence type="ECO:0000313" key="13">
    <source>
        <dbReference type="Proteomes" id="UP000308092"/>
    </source>
</evidence>
<proteinExistence type="inferred from homology"/>
<keyword evidence="3 8" id="KW-0285">Flavoprotein</keyword>
<dbReference type="PROSITE" id="PS00623">
    <property type="entry name" value="GMC_OXRED_1"/>
    <property type="match status" value="1"/>
</dbReference>
<dbReference type="SUPFAM" id="SSF54373">
    <property type="entry name" value="FAD-linked reductases, C-terminal domain"/>
    <property type="match status" value="1"/>
</dbReference>
<dbReference type="STRING" id="1220188.A0A4S3JDY7"/>
<evidence type="ECO:0000256" key="2">
    <source>
        <dbReference type="ARBA" id="ARBA00010790"/>
    </source>
</evidence>
<evidence type="ECO:0000256" key="4">
    <source>
        <dbReference type="ARBA" id="ARBA00022827"/>
    </source>
</evidence>
<dbReference type="Pfam" id="PF00732">
    <property type="entry name" value="GMC_oxred_N"/>
    <property type="match status" value="1"/>
</dbReference>
<evidence type="ECO:0000256" key="8">
    <source>
        <dbReference type="RuleBase" id="RU003968"/>
    </source>
</evidence>
<dbReference type="PANTHER" id="PTHR11552:SF201">
    <property type="entry name" value="GLUCOSE-METHANOL-CHOLINE OXIDOREDUCTASE N-TERMINAL DOMAIN-CONTAINING PROTEIN"/>
    <property type="match status" value="1"/>
</dbReference>
<feature type="binding site" evidence="7">
    <location>
        <position position="240"/>
    </location>
    <ligand>
        <name>FAD</name>
        <dbReference type="ChEBI" id="CHEBI:57692"/>
    </ligand>
</feature>
<dbReference type="InterPro" id="IPR036188">
    <property type="entry name" value="FAD/NAD-bd_sf"/>
</dbReference>
<dbReference type="GO" id="GO:0050660">
    <property type="term" value="F:flavin adenine dinucleotide binding"/>
    <property type="evidence" value="ECO:0007669"/>
    <property type="project" value="InterPro"/>
</dbReference>
<name>A0A4S3JDY7_9EURO</name>
<dbReference type="SUPFAM" id="SSF51905">
    <property type="entry name" value="FAD/NAD(P)-binding domain"/>
    <property type="match status" value="1"/>
</dbReference>
<feature type="domain" description="Glucose-methanol-choline oxidoreductase N-terminal" evidence="10">
    <location>
        <begin position="279"/>
        <end position="293"/>
    </location>
</feature>
<keyword evidence="13" id="KW-1185">Reference proteome</keyword>
<feature type="active site" description="Proton acceptor" evidence="6">
    <location>
        <position position="577"/>
    </location>
</feature>
<evidence type="ECO:0000259" key="9">
    <source>
        <dbReference type="PROSITE" id="PS00623"/>
    </source>
</evidence>
<dbReference type="Gene3D" id="3.50.50.60">
    <property type="entry name" value="FAD/NAD(P)-binding domain"/>
    <property type="match status" value="1"/>
</dbReference>
<sequence length="603" mass="66675">MTRLQDFTKHHFDYLIIGGGTAGLVVARRLSDRSDVSVGVVEAGPTALDEPAINTPGLYGETLGGRFDWKFETEAQSGLEGRTIPCPRGRVLGGTSALNYMAWTRGNREDYDAWAELGNEGWGWDDLLPFFQRSETFHVPDASHQEQYRSYYQAEAHGTTGPVHTTHIREYGPSHRFWHDTLHRFGVEVSADSLAGSNVGAWNMVCSIDPEKQARSYSANAYYLPVKERPNLALLTEAIVTEVLMKDTGETWTASGVRVRCDGEMSDIVVSREVIVCAGSIQSPQILELSGIGNCEVLSAAGIPVKIHNPNVGENLQDHLMTVSIFEVQPSLTTRDDVLSDTELYEAATQEYEASRTGPWTVLPCSIAYCPLSTFITPDQLADLHRQAKEIAQETGRHSDEILARRFKANTSLGHIEFLFDLGNWSPFFASEPGKKYGTMLQMLQYPFSRGSVHIPPQSSDFRTTVAEDPLIDPRIYLGPGEIDRNVMSLAQEFGTRICQTEPLCSIIRFRSHPATEEHDKFVVQNTITDWHPIGTCGMGGKAGDRQGVVDHRLQVYGTRGLRVVDASIMPLQISAHIQATVYAIAEKAAVMILEDRAESAGL</sequence>
<dbReference type="AlphaFoldDB" id="A0A4S3JDY7"/>
<dbReference type="RefSeq" id="XP_033428674.1">
    <property type="nucleotide sequence ID" value="XM_033569868.1"/>
</dbReference>
<comment type="cofactor">
    <cofactor evidence="1 7">
        <name>FAD</name>
        <dbReference type="ChEBI" id="CHEBI:57692"/>
    </cofactor>
</comment>
<dbReference type="InterPro" id="IPR012132">
    <property type="entry name" value="GMC_OxRdtase"/>
</dbReference>
<accession>A0A4S3JDY7</accession>
<dbReference type="InterPro" id="IPR007867">
    <property type="entry name" value="GMC_OxRtase_C"/>
</dbReference>
<dbReference type="GO" id="GO:0016614">
    <property type="term" value="F:oxidoreductase activity, acting on CH-OH group of donors"/>
    <property type="evidence" value="ECO:0007669"/>
    <property type="project" value="InterPro"/>
</dbReference>
<feature type="binding site" evidence="7">
    <location>
        <begin position="531"/>
        <end position="532"/>
    </location>
    <ligand>
        <name>FAD</name>
        <dbReference type="ChEBI" id="CHEBI:57692"/>
    </ligand>
</feature>
<dbReference type="VEuPathDB" id="FungiDB:EYZ11_007058"/>
<evidence type="ECO:0000256" key="5">
    <source>
        <dbReference type="ARBA" id="ARBA00023002"/>
    </source>
</evidence>
<comment type="caution">
    <text evidence="12">The sequence shown here is derived from an EMBL/GenBank/DDBJ whole genome shotgun (WGS) entry which is preliminary data.</text>
</comment>
<dbReference type="GeneID" id="54327916"/>
<feature type="binding site" evidence="7">
    <location>
        <position position="91"/>
    </location>
    <ligand>
        <name>FAD</name>
        <dbReference type="ChEBI" id="CHEBI:57692"/>
    </ligand>
</feature>
<evidence type="ECO:0000256" key="1">
    <source>
        <dbReference type="ARBA" id="ARBA00001974"/>
    </source>
</evidence>
<dbReference type="Proteomes" id="UP000324241">
    <property type="component" value="Unassembled WGS sequence"/>
</dbReference>
<dbReference type="InterPro" id="IPR000172">
    <property type="entry name" value="GMC_OxRdtase_N"/>
</dbReference>
<dbReference type="Pfam" id="PF05199">
    <property type="entry name" value="GMC_oxred_C"/>
    <property type="match status" value="1"/>
</dbReference>
<evidence type="ECO:0000256" key="3">
    <source>
        <dbReference type="ARBA" id="ARBA00022630"/>
    </source>
</evidence>
<evidence type="ECO:0000256" key="7">
    <source>
        <dbReference type="PIRSR" id="PIRSR000137-2"/>
    </source>
</evidence>
<feature type="domain" description="Glucose-methanol-choline oxidoreductase N-terminal" evidence="9">
    <location>
        <begin position="89"/>
        <end position="112"/>
    </location>
</feature>
<gene>
    <name evidence="11" type="ORF">ATNIH1004_005214</name>
    <name evidence="12" type="ORF">EYZ11_007058</name>
</gene>
<evidence type="ECO:0000256" key="6">
    <source>
        <dbReference type="PIRSR" id="PIRSR000137-1"/>
    </source>
</evidence>
<dbReference type="PANTHER" id="PTHR11552">
    <property type="entry name" value="GLUCOSE-METHANOL-CHOLINE GMC OXIDOREDUCTASE"/>
    <property type="match status" value="1"/>
</dbReference>
<dbReference type="Proteomes" id="UP000308092">
    <property type="component" value="Unassembled WGS sequence"/>
</dbReference>
<dbReference type="OrthoDB" id="269227at2759"/>
<reference evidence="11 14" key="2">
    <citation type="submission" date="2019-08" db="EMBL/GenBank/DDBJ databases">
        <title>The genome sequence of a newly discovered highly antifungal drug resistant Aspergillus species, Aspergillus tanneri NIH 1004.</title>
        <authorList>
            <person name="Mounaud S."/>
            <person name="Singh I."/>
            <person name="Joardar V."/>
            <person name="Pakala S."/>
            <person name="Pakala S."/>
            <person name="Venepally P."/>
            <person name="Chung J.K."/>
            <person name="Losada L."/>
            <person name="Nierman W.C."/>
        </authorList>
    </citation>
    <scope>NUCLEOTIDE SEQUENCE [LARGE SCALE GENOMIC DNA]</scope>
    <source>
        <strain evidence="11 14">NIH1004</strain>
    </source>
</reference>
<keyword evidence="4 7" id="KW-0274">FAD</keyword>
<dbReference type="PROSITE" id="PS00624">
    <property type="entry name" value="GMC_OXRED_2"/>
    <property type="match status" value="1"/>
</dbReference>
<dbReference type="PIRSF" id="PIRSF000137">
    <property type="entry name" value="Alcohol_oxidase"/>
    <property type="match status" value="1"/>
</dbReference>
<feature type="binding site" evidence="7">
    <location>
        <position position="95"/>
    </location>
    <ligand>
        <name>FAD</name>
        <dbReference type="ChEBI" id="CHEBI:57692"/>
    </ligand>
</feature>
<dbReference type="Gene3D" id="3.30.560.10">
    <property type="entry name" value="Glucose Oxidase, domain 3"/>
    <property type="match status" value="1"/>
</dbReference>
<reference evidence="12 13" key="1">
    <citation type="submission" date="2019-03" db="EMBL/GenBank/DDBJ databases">
        <title>The genome sequence of a newly discovered highly antifungal drug resistant Aspergillus species, Aspergillus tanneri NIH 1004.</title>
        <authorList>
            <person name="Mounaud S."/>
            <person name="Singh I."/>
            <person name="Joardar V."/>
            <person name="Pakala S."/>
            <person name="Pakala S."/>
            <person name="Venepally P."/>
            <person name="Hoover J."/>
            <person name="Nierman W."/>
            <person name="Chung J."/>
            <person name="Losada L."/>
        </authorList>
    </citation>
    <scope>NUCLEOTIDE SEQUENCE [LARGE SCALE GENOMIC DNA]</scope>
    <source>
        <strain evidence="12 13">NIH1004</strain>
    </source>
</reference>
<keyword evidence="5" id="KW-0560">Oxidoreductase</keyword>
<organism evidence="12 13">
    <name type="scientific">Aspergillus tanneri</name>
    <dbReference type="NCBI Taxonomy" id="1220188"/>
    <lineage>
        <taxon>Eukaryota</taxon>
        <taxon>Fungi</taxon>
        <taxon>Dikarya</taxon>
        <taxon>Ascomycota</taxon>
        <taxon>Pezizomycotina</taxon>
        <taxon>Eurotiomycetes</taxon>
        <taxon>Eurotiomycetidae</taxon>
        <taxon>Eurotiales</taxon>
        <taxon>Aspergillaceae</taxon>
        <taxon>Aspergillus</taxon>
        <taxon>Aspergillus subgen. Circumdati</taxon>
    </lineage>
</organism>
<evidence type="ECO:0000259" key="10">
    <source>
        <dbReference type="PROSITE" id="PS00624"/>
    </source>
</evidence>
<comment type="similarity">
    <text evidence="2 8">Belongs to the GMC oxidoreductase family.</text>
</comment>
<feature type="active site" description="Proton donor" evidence="6">
    <location>
        <position position="532"/>
    </location>
</feature>
<evidence type="ECO:0000313" key="12">
    <source>
        <dbReference type="EMBL" id="THC93473.1"/>
    </source>
</evidence>
<evidence type="ECO:0000313" key="14">
    <source>
        <dbReference type="Proteomes" id="UP000324241"/>
    </source>
</evidence>
<protein>
    <recommendedName>
        <fullName evidence="9 10">Glucose-methanol-choline oxidoreductase N-terminal domain-containing protein</fullName>
    </recommendedName>
</protein>
<dbReference type="EMBL" id="SOSA01000263">
    <property type="protein sequence ID" value="THC93473.1"/>
    <property type="molecule type" value="Genomic_DNA"/>
</dbReference>